<comment type="caution">
    <text evidence="3">The sequence shown here is derived from an EMBL/GenBank/DDBJ whole genome shotgun (WGS) entry which is preliminary data.</text>
</comment>
<keyword evidence="4" id="KW-1185">Reference proteome</keyword>
<dbReference type="InterPro" id="IPR013762">
    <property type="entry name" value="Integrase-like_cat_sf"/>
</dbReference>
<evidence type="ECO:0000313" key="3">
    <source>
        <dbReference type="EMBL" id="CAH3162817.1"/>
    </source>
</evidence>
<dbReference type="Proteomes" id="UP001159427">
    <property type="component" value="Unassembled WGS sequence"/>
</dbReference>
<gene>
    <name evidence="3" type="ORF">PEVE_00004408</name>
</gene>
<accession>A0ABN8QES6</accession>
<reference evidence="3 4" key="1">
    <citation type="submission" date="2022-05" db="EMBL/GenBank/DDBJ databases">
        <authorList>
            <consortium name="Genoscope - CEA"/>
            <person name="William W."/>
        </authorList>
    </citation>
    <scope>NUCLEOTIDE SEQUENCE [LARGE SCALE GENOMIC DNA]</scope>
</reference>
<dbReference type="Gene3D" id="1.10.443.10">
    <property type="entry name" value="Intergrase catalytic core"/>
    <property type="match status" value="1"/>
</dbReference>
<sequence>MWSKELKLICASFIVSFLHSMSAFCGARASSIVVPLVAKEIATARDNLALGDYPDPEGIKVGNVHFRPDEQFGVVMKILLSHEKNDAANRAHMREFTFTPLHEDNPYCPVKLGFLLLARRGVFNINPVDAWRKKEFTFKEEAKQWPLFCEADCSTKTLTTKPLNNSQLGRLVKTSIQAAGFNAEDLSHRSYRSGFATRFIIATAIENGGRFEDHHVDHLKRLGGWSQKSSVVHLYIKKVLEDYSDSAGLLIPGLRTEEEREDRLKNLPSAYNFRLQSPAKNITTETDAQDLFPEEYQAFLNAYGPLQKAKNENPSDVKKIASVKRNAVREFCKKKNMEQHEKRLELPPTPPKPETTRRIDVIDVLTTWEGESLPVHLDTRSRWIPPEGDSYPEQFNCPFRGCESTFASADECDNHVTLIQHSKQKVGNDKNWICRADQKSFHSLDCLRAHINKCHLPKRFHCDRCHYKTNQTGHLKRHRTNVHGLSDHLEIKKWRHEQ</sequence>
<evidence type="ECO:0000313" key="4">
    <source>
        <dbReference type="Proteomes" id="UP001159427"/>
    </source>
</evidence>
<dbReference type="SMART" id="SM00355">
    <property type="entry name" value="ZnF_C2H2"/>
    <property type="match status" value="3"/>
</dbReference>
<evidence type="ECO:0000259" key="2">
    <source>
        <dbReference type="PROSITE" id="PS00028"/>
    </source>
</evidence>
<organism evidence="3 4">
    <name type="scientific">Porites evermanni</name>
    <dbReference type="NCBI Taxonomy" id="104178"/>
    <lineage>
        <taxon>Eukaryota</taxon>
        <taxon>Metazoa</taxon>
        <taxon>Cnidaria</taxon>
        <taxon>Anthozoa</taxon>
        <taxon>Hexacorallia</taxon>
        <taxon>Scleractinia</taxon>
        <taxon>Fungiina</taxon>
        <taxon>Poritidae</taxon>
        <taxon>Porites</taxon>
    </lineage>
</organism>
<dbReference type="PROSITE" id="PS00028">
    <property type="entry name" value="ZINC_FINGER_C2H2_1"/>
    <property type="match status" value="1"/>
</dbReference>
<protein>
    <recommendedName>
        <fullName evidence="2">C2H2-type domain-containing protein</fullName>
    </recommendedName>
</protein>
<feature type="signal peptide" evidence="1">
    <location>
        <begin position="1"/>
        <end position="29"/>
    </location>
</feature>
<keyword evidence="1" id="KW-0732">Signal</keyword>
<feature type="chain" id="PRO_5046178822" description="C2H2-type domain-containing protein" evidence="1">
    <location>
        <begin position="30"/>
        <end position="498"/>
    </location>
</feature>
<feature type="domain" description="C2H2-type" evidence="2">
    <location>
        <begin position="397"/>
        <end position="421"/>
    </location>
</feature>
<dbReference type="EMBL" id="CALNXI010001273">
    <property type="protein sequence ID" value="CAH3162817.1"/>
    <property type="molecule type" value="Genomic_DNA"/>
</dbReference>
<dbReference type="InterPro" id="IPR013087">
    <property type="entry name" value="Znf_C2H2_type"/>
</dbReference>
<evidence type="ECO:0000256" key="1">
    <source>
        <dbReference type="SAM" id="SignalP"/>
    </source>
</evidence>
<name>A0ABN8QES6_9CNID</name>
<proteinExistence type="predicted"/>
<dbReference type="Gene3D" id="3.30.160.60">
    <property type="entry name" value="Classic Zinc Finger"/>
    <property type="match status" value="1"/>
</dbReference>